<dbReference type="EMBL" id="SOFE01000006">
    <property type="protein sequence ID" value="TFB87863.1"/>
    <property type="molecule type" value="Genomic_DNA"/>
</dbReference>
<dbReference type="SUPFAM" id="SSF56349">
    <property type="entry name" value="DNA breaking-rejoining enzymes"/>
    <property type="match status" value="1"/>
</dbReference>
<dbReference type="AlphaFoldDB" id="A0A1I3CPJ5"/>
<name>A0A1I3CPJ5_9MICO</name>
<evidence type="ECO:0000313" key="6">
    <source>
        <dbReference type="Proteomes" id="UP000297963"/>
    </source>
</evidence>
<dbReference type="STRING" id="995038.SAMN05216274_11443"/>
<evidence type="ECO:0000313" key="3">
    <source>
        <dbReference type="EMBL" id="SFH76407.1"/>
    </source>
</evidence>
<dbReference type="InterPro" id="IPR013762">
    <property type="entry name" value="Integrase-like_cat_sf"/>
</dbReference>
<dbReference type="EMBL" id="FOPW01000014">
    <property type="protein sequence ID" value="SFH76407.1"/>
    <property type="molecule type" value="Genomic_DNA"/>
</dbReference>
<keyword evidence="1" id="KW-0233">DNA recombination</keyword>
<comment type="caution">
    <text evidence="4">The sequence shown here is derived from an EMBL/GenBank/DDBJ whole genome shotgun (WGS) entry which is preliminary data.</text>
</comment>
<organism evidence="4 6">
    <name type="scientific">Cryobacterium levicorallinum</name>
    <dbReference type="NCBI Taxonomy" id="995038"/>
    <lineage>
        <taxon>Bacteria</taxon>
        <taxon>Bacillati</taxon>
        <taxon>Actinomycetota</taxon>
        <taxon>Actinomycetes</taxon>
        <taxon>Micrococcales</taxon>
        <taxon>Microbacteriaceae</taxon>
        <taxon>Cryobacterium</taxon>
    </lineage>
</organism>
<reference evidence="3 5" key="1">
    <citation type="submission" date="2016-10" db="EMBL/GenBank/DDBJ databases">
        <authorList>
            <person name="Varghese N."/>
            <person name="Submissions S."/>
        </authorList>
    </citation>
    <scope>NUCLEOTIDE SEQUENCE [LARGE SCALE GENOMIC DNA]</scope>
    <source>
        <strain evidence="3 5">GMCC 1.11211</strain>
    </source>
</reference>
<keyword evidence="5" id="KW-1185">Reference proteome</keyword>
<protein>
    <submittedName>
        <fullName evidence="3">Phage integrase family protein</fullName>
    </submittedName>
    <submittedName>
        <fullName evidence="4">Site-specific integrase</fullName>
    </submittedName>
</protein>
<dbReference type="GO" id="GO:0015074">
    <property type="term" value="P:DNA integration"/>
    <property type="evidence" value="ECO:0007669"/>
    <property type="project" value="InterPro"/>
</dbReference>
<dbReference type="PROSITE" id="PS51898">
    <property type="entry name" value="TYR_RECOMBINASE"/>
    <property type="match status" value="1"/>
</dbReference>
<evidence type="ECO:0000313" key="4">
    <source>
        <dbReference type="EMBL" id="TFB87863.1"/>
    </source>
</evidence>
<evidence type="ECO:0000259" key="2">
    <source>
        <dbReference type="PROSITE" id="PS51898"/>
    </source>
</evidence>
<reference evidence="4 6" key="2">
    <citation type="submission" date="2019-03" db="EMBL/GenBank/DDBJ databases">
        <title>Genomics of glacier-inhabiting Cryobacterium strains.</title>
        <authorList>
            <person name="Liu Q."/>
            <person name="Xin Y.-H."/>
        </authorList>
    </citation>
    <scope>NUCLEOTIDE SEQUENCE [LARGE SCALE GENOMIC DNA]</scope>
    <source>
        <strain evidence="4 6">Hh34</strain>
    </source>
</reference>
<dbReference type="Gene3D" id="1.10.443.10">
    <property type="entry name" value="Intergrase catalytic core"/>
    <property type="match status" value="1"/>
</dbReference>
<dbReference type="InterPro" id="IPR011010">
    <property type="entry name" value="DNA_brk_join_enz"/>
</dbReference>
<accession>A0A1I3CPJ5</accession>
<dbReference type="Proteomes" id="UP000297963">
    <property type="component" value="Unassembled WGS sequence"/>
</dbReference>
<dbReference type="InterPro" id="IPR002104">
    <property type="entry name" value="Integrase_catalytic"/>
</dbReference>
<dbReference type="GO" id="GO:0006310">
    <property type="term" value="P:DNA recombination"/>
    <property type="evidence" value="ECO:0007669"/>
    <property type="project" value="UniProtKB-KW"/>
</dbReference>
<evidence type="ECO:0000256" key="1">
    <source>
        <dbReference type="ARBA" id="ARBA00023172"/>
    </source>
</evidence>
<sequence length="353" mass="40422">MFGIQRCWCGKRNSAAHKTFVNRKDRLNDIFLADSHTYAHLRALDPELPDHVWHVIIRYRPQLSSVQWDAVREFTITNAILMRPRTFESVRRLMCMSARFGAWVWTTTGTTLTAERVYTESNVYRYLQERLPKHSEGHRWGFVRQLGAIADALADTDIKRLAAPQTAGRRRPFTLSDVASMHSWAASLTTTLKRQNAWAILGLAGGAGLRSEEIVDVRLRDIEVQGDRLFVHVTGTRPRRVPVLHPWNRTLLRSINNRTNPDEYAFRGYRLEEYRPRAIQTFLTDHPGRVRATVSRLRSTWIVTQIDNGLPLPVLKAIAGFVSALSLEKHLVHAKAVNIDDYLGLIIGEEVSR</sequence>
<dbReference type="Proteomes" id="UP000199681">
    <property type="component" value="Unassembled WGS sequence"/>
</dbReference>
<gene>
    <name evidence="4" type="ORF">E3O11_03400</name>
    <name evidence="3" type="ORF">SAMN05216274_11443</name>
</gene>
<feature type="domain" description="Tyr recombinase" evidence="2">
    <location>
        <begin position="168"/>
        <end position="353"/>
    </location>
</feature>
<dbReference type="GO" id="GO:0003677">
    <property type="term" value="F:DNA binding"/>
    <property type="evidence" value="ECO:0007669"/>
    <property type="project" value="InterPro"/>
</dbReference>
<evidence type="ECO:0000313" key="5">
    <source>
        <dbReference type="Proteomes" id="UP000199681"/>
    </source>
</evidence>
<proteinExistence type="predicted"/>